<name>A0ABP4VDR1_9ACTN</name>
<evidence type="ECO:0000256" key="3">
    <source>
        <dbReference type="RuleBase" id="RU003718"/>
    </source>
</evidence>
<dbReference type="PANTHER" id="PTHR48047">
    <property type="entry name" value="GLYCOSYLTRANSFERASE"/>
    <property type="match status" value="1"/>
</dbReference>
<reference evidence="5" key="1">
    <citation type="journal article" date="2019" name="Int. J. Syst. Evol. Microbiol.">
        <title>The Global Catalogue of Microorganisms (GCM) 10K type strain sequencing project: providing services to taxonomists for standard genome sequencing and annotation.</title>
        <authorList>
            <consortium name="The Broad Institute Genomics Platform"/>
            <consortium name="The Broad Institute Genome Sequencing Center for Infectious Disease"/>
            <person name="Wu L."/>
            <person name="Ma J."/>
        </authorList>
    </citation>
    <scope>NUCLEOTIDE SEQUENCE [LARGE SCALE GENOMIC DNA]</scope>
    <source>
        <strain evidence="5">JCM 14718</strain>
    </source>
</reference>
<keyword evidence="3" id="KW-0328">Glycosyltransferase</keyword>
<dbReference type="Gene3D" id="3.40.50.2000">
    <property type="entry name" value="Glycogen Phosphorylase B"/>
    <property type="match status" value="3"/>
</dbReference>
<keyword evidence="2 3" id="KW-0808">Transferase</keyword>
<organism evidence="4 5">
    <name type="scientific">Fodinicola feengrottensis</name>
    <dbReference type="NCBI Taxonomy" id="435914"/>
    <lineage>
        <taxon>Bacteria</taxon>
        <taxon>Bacillati</taxon>
        <taxon>Actinomycetota</taxon>
        <taxon>Actinomycetes</taxon>
        <taxon>Mycobacteriales</taxon>
        <taxon>Fodinicola</taxon>
    </lineage>
</organism>
<dbReference type="SUPFAM" id="SSF53756">
    <property type="entry name" value="UDP-Glycosyltransferase/glycogen phosphorylase"/>
    <property type="match status" value="1"/>
</dbReference>
<dbReference type="Pfam" id="PF00201">
    <property type="entry name" value="UDPGT"/>
    <property type="match status" value="1"/>
</dbReference>
<evidence type="ECO:0000313" key="4">
    <source>
        <dbReference type="EMBL" id="GAA1723331.1"/>
    </source>
</evidence>
<proteinExistence type="inferred from homology"/>
<accession>A0ABP4VDR1</accession>
<sequence length="343" mass="37114">MAGCVFVPYSADGHVNPMLPVAAELVRRGVRVKVVAGARFAARIAAIGAIPVIPALDHEVAVPPSWNLSAVIDQCGLTARRRRAWRAAAVACVQDFLAEPPDLMVVDVRLRWPLRLAGRLGIRVVRFHTTFARRARTSGPALVNVIPELQPRFERFGPRFTFVGPLIASGDPGPVEPPVKAFPPGPKLLVSYGTVFARPATFYRDIVDEFAGTGWTVLLATGRLPVATLGALPANIVARSWFPQRSVLPDVDVFLTHGGMNSVQESLAAGVPMLLAPRSREQRGTAARLVGLRCGVLAARAVRQSAEVLIEDARVRDAVQAMRDRLRLLRAAEVAADQLHQQL</sequence>
<comment type="similarity">
    <text evidence="1 3">Belongs to the UDP-glycosyltransferase family.</text>
</comment>
<gene>
    <name evidence="4" type="ORF">GCM10009765_84130</name>
</gene>
<dbReference type="RefSeq" id="WP_344315558.1">
    <property type="nucleotide sequence ID" value="NZ_BAAANY010000057.1"/>
</dbReference>
<protein>
    <submittedName>
        <fullName evidence="4">Glycosyltransferase</fullName>
    </submittedName>
</protein>
<dbReference type="CDD" id="cd03784">
    <property type="entry name" value="GT1_Gtf-like"/>
    <property type="match status" value="1"/>
</dbReference>
<keyword evidence="5" id="KW-1185">Reference proteome</keyword>
<evidence type="ECO:0000256" key="2">
    <source>
        <dbReference type="ARBA" id="ARBA00022679"/>
    </source>
</evidence>
<comment type="caution">
    <text evidence="4">The sequence shown here is derived from an EMBL/GenBank/DDBJ whole genome shotgun (WGS) entry which is preliminary data.</text>
</comment>
<dbReference type="InterPro" id="IPR035595">
    <property type="entry name" value="UDP_glycos_trans_CS"/>
</dbReference>
<evidence type="ECO:0000256" key="1">
    <source>
        <dbReference type="ARBA" id="ARBA00009995"/>
    </source>
</evidence>
<dbReference type="PROSITE" id="PS00375">
    <property type="entry name" value="UDPGT"/>
    <property type="match status" value="1"/>
</dbReference>
<dbReference type="Proteomes" id="UP001500618">
    <property type="component" value="Unassembled WGS sequence"/>
</dbReference>
<evidence type="ECO:0000313" key="5">
    <source>
        <dbReference type="Proteomes" id="UP001500618"/>
    </source>
</evidence>
<dbReference type="InterPro" id="IPR002213">
    <property type="entry name" value="UDP_glucos_trans"/>
</dbReference>
<dbReference type="EMBL" id="BAAANY010000057">
    <property type="protein sequence ID" value="GAA1723331.1"/>
    <property type="molecule type" value="Genomic_DNA"/>
</dbReference>